<organism evidence="2 3">
    <name type="scientific">Pseudoscardovia radai</name>
    <dbReference type="NCBI Taxonomy" id="987066"/>
    <lineage>
        <taxon>Bacteria</taxon>
        <taxon>Bacillati</taxon>
        <taxon>Actinomycetota</taxon>
        <taxon>Actinomycetes</taxon>
        <taxon>Bifidobacteriales</taxon>
        <taxon>Bifidobacteriaceae</taxon>
        <taxon>Pseudoscardovia</taxon>
    </lineage>
</organism>
<evidence type="ECO:0000313" key="3">
    <source>
        <dbReference type="Proteomes" id="UP000216725"/>
    </source>
</evidence>
<dbReference type="AlphaFoldDB" id="A0A261EY22"/>
<comment type="caution">
    <text evidence="2">The sequence shown here is derived from an EMBL/GenBank/DDBJ whole genome shotgun (WGS) entry which is preliminary data.</text>
</comment>
<dbReference type="RefSeq" id="WP_094660654.1">
    <property type="nucleotide sequence ID" value="NZ_MWWR01000006.1"/>
</dbReference>
<sequence length="332" mass="37073">MSDTSNAILAIVNAAANGDADAPQKPGKAPQTAEQRECDWKPKPLGSSVLQAVLDPIDTAIASHPRSLQKAIGPSELGTDSPHELAMKLLQREPLQLADMPWLPTQGTAVHAWLEHHLGGHRPDGDNEWQGEWEAEKRVRVGTLHSRTLLDPTSHEWHVGGSIDLWMPDQRATVDWKNVGAYTLKHAQADGPSQQYLVQQALYGWALEQEGTPPERQALVYIPRDARVLSDWWSYEWSYDPKPAMWAWNRAQLTLDILQAIVDRDGTEMALAWASLLPGSASGHEWNTWEDETPALTPFTPPTRKAPTIDVPDRWTRLIPAIEPTYQTNNNN</sequence>
<reference evidence="2 3" key="1">
    <citation type="journal article" date="2017" name="BMC Genomics">
        <title>Comparative genomic and phylogenomic analyses of the Bifidobacteriaceae family.</title>
        <authorList>
            <person name="Lugli G.A."/>
            <person name="Milani C."/>
            <person name="Turroni F."/>
            <person name="Duranti S."/>
            <person name="Mancabelli L."/>
            <person name="Mangifesta M."/>
            <person name="Ferrario C."/>
            <person name="Modesto M."/>
            <person name="Mattarelli P."/>
            <person name="Jiri K."/>
            <person name="van Sinderen D."/>
            <person name="Ventura M."/>
        </authorList>
    </citation>
    <scope>NUCLEOTIDE SEQUENCE [LARGE SCALE GENOMIC DNA]</scope>
    <source>
        <strain evidence="2 3">DSM 24742</strain>
    </source>
</reference>
<keyword evidence="3" id="KW-1185">Reference proteome</keyword>
<protein>
    <submittedName>
        <fullName evidence="2">Phage protein</fullName>
    </submittedName>
</protein>
<proteinExistence type="predicted"/>
<dbReference type="OrthoDB" id="5140755at2"/>
<accession>A0A261EY22</accession>
<name>A0A261EY22_9BIFI</name>
<dbReference type="Gene3D" id="3.90.320.10">
    <property type="match status" value="1"/>
</dbReference>
<evidence type="ECO:0000313" key="2">
    <source>
        <dbReference type="EMBL" id="OZG51745.1"/>
    </source>
</evidence>
<feature type="region of interest" description="Disordered" evidence="1">
    <location>
        <begin position="18"/>
        <end position="39"/>
    </location>
</feature>
<evidence type="ECO:0000256" key="1">
    <source>
        <dbReference type="SAM" id="MobiDB-lite"/>
    </source>
</evidence>
<dbReference type="EMBL" id="MWWR01000006">
    <property type="protein sequence ID" value="OZG51745.1"/>
    <property type="molecule type" value="Genomic_DNA"/>
</dbReference>
<gene>
    <name evidence="2" type="ORF">PSRA_0825</name>
</gene>
<dbReference type="InterPro" id="IPR011604">
    <property type="entry name" value="PDDEXK-like_dom_sf"/>
</dbReference>
<dbReference type="Proteomes" id="UP000216725">
    <property type="component" value="Unassembled WGS sequence"/>
</dbReference>